<evidence type="ECO:0000313" key="1">
    <source>
        <dbReference type="EMBL" id="SVC21007.1"/>
    </source>
</evidence>
<name>A0A382KDB6_9ZZZZ</name>
<gene>
    <name evidence="1" type="ORF">METZ01_LOCUS273861</name>
</gene>
<dbReference type="EMBL" id="UINC01079217">
    <property type="protein sequence ID" value="SVC21007.1"/>
    <property type="molecule type" value="Genomic_DNA"/>
</dbReference>
<proteinExistence type="predicted"/>
<dbReference type="AlphaFoldDB" id="A0A382KDB6"/>
<feature type="non-terminal residue" evidence="1">
    <location>
        <position position="423"/>
    </location>
</feature>
<reference evidence="1" key="1">
    <citation type="submission" date="2018-05" db="EMBL/GenBank/DDBJ databases">
        <authorList>
            <person name="Lanie J.A."/>
            <person name="Ng W.-L."/>
            <person name="Kazmierczak K.M."/>
            <person name="Andrzejewski T.M."/>
            <person name="Davidsen T.M."/>
            <person name="Wayne K.J."/>
            <person name="Tettelin H."/>
            <person name="Glass J.I."/>
            <person name="Rusch D."/>
            <person name="Podicherti R."/>
            <person name="Tsui H.-C.T."/>
            <person name="Winkler M.E."/>
        </authorList>
    </citation>
    <scope>NUCLEOTIDE SEQUENCE</scope>
</reference>
<accession>A0A382KDB6</accession>
<organism evidence="1">
    <name type="scientific">marine metagenome</name>
    <dbReference type="NCBI Taxonomy" id="408172"/>
    <lineage>
        <taxon>unclassified sequences</taxon>
        <taxon>metagenomes</taxon>
        <taxon>ecological metagenomes</taxon>
    </lineage>
</organism>
<sequence>PALTDAVGTNPNSIVNYDRATDLDASDIEVHVSPPVISEIQTKSPYLNGTYGINAKIPVIISFVDAVTDADEKVYFKANASLEVTMNTGAVVTIEGSDLAVDGFSAEGEYTVGAGDTETDELRVTGITKSTATAVYDEFSNNLDLDLDGSSATQGDATDTELPNENFDNGNWDEIAIDVTEPTLNSIDAYIELDNGDKESFTAGTAGIGDKIDLVLSFSEDVKVDGTLTIALNTNNGNAEISAGSSITYPDDASKVKTLHGTYTVAENQETDVLDITSISLPAGKKLTDNPLSLNGSDDTDKPNSLDPISYDDFTPTHNIKIDGVRPTVTQVTTTEYKYATDDNGVAAVFADAATLTQDGTYGIGSRIKFQISFSEAVELSGGNIDLDLGLNQGSLSIEPTDIIGNADPALDNRTAEAILTVI</sequence>
<feature type="non-terminal residue" evidence="1">
    <location>
        <position position="1"/>
    </location>
</feature>
<protein>
    <submittedName>
        <fullName evidence="1">Uncharacterized protein</fullName>
    </submittedName>
</protein>